<evidence type="ECO:0000313" key="12">
    <source>
        <dbReference type="EMBL" id="PIZ18009.1"/>
    </source>
</evidence>
<organism evidence="12 13">
    <name type="scientific">Candidatus Desantisbacteria bacterium CG_4_10_14_0_8_um_filter_48_22</name>
    <dbReference type="NCBI Taxonomy" id="1974543"/>
    <lineage>
        <taxon>Bacteria</taxon>
        <taxon>Candidatus Desantisiibacteriota</taxon>
    </lineage>
</organism>
<proteinExistence type="inferred from homology"/>
<dbReference type="UniPathway" id="UPA00060">
    <property type="reaction ID" value="UER00141"/>
</dbReference>
<reference evidence="13" key="1">
    <citation type="submission" date="2017-09" db="EMBL/GenBank/DDBJ databases">
        <title>Depth-based differentiation of microbial function through sediment-hosted aquifers and enrichment of novel symbionts in the deep terrestrial subsurface.</title>
        <authorList>
            <person name="Probst A.J."/>
            <person name="Ladd B."/>
            <person name="Jarett J.K."/>
            <person name="Geller-Mcgrath D.E."/>
            <person name="Sieber C.M.K."/>
            <person name="Emerson J.B."/>
            <person name="Anantharaman K."/>
            <person name="Thomas B.C."/>
            <person name="Malmstrom R."/>
            <person name="Stieglmeier M."/>
            <person name="Klingl A."/>
            <person name="Woyke T."/>
            <person name="Ryan C.M."/>
            <person name="Banfield J.F."/>
        </authorList>
    </citation>
    <scope>NUCLEOTIDE SEQUENCE [LARGE SCALE GENOMIC DNA]</scope>
</reference>
<comment type="catalytic activity">
    <reaction evidence="8 9">
        <text>2-[(2R,5Z)-2-carboxy-4-methylthiazol-5(2H)-ylidene]ethyl phosphate + 4-amino-2-methyl-5-(diphosphooxymethyl)pyrimidine + 2 H(+) = thiamine phosphate + CO2 + diphosphate</text>
        <dbReference type="Rhea" id="RHEA:47844"/>
        <dbReference type="ChEBI" id="CHEBI:15378"/>
        <dbReference type="ChEBI" id="CHEBI:16526"/>
        <dbReference type="ChEBI" id="CHEBI:33019"/>
        <dbReference type="ChEBI" id="CHEBI:37575"/>
        <dbReference type="ChEBI" id="CHEBI:57841"/>
        <dbReference type="ChEBI" id="CHEBI:62899"/>
        <dbReference type="EC" id="2.5.1.3"/>
    </reaction>
</comment>
<dbReference type="Pfam" id="PF02581">
    <property type="entry name" value="TMP-TENI"/>
    <property type="match status" value="1"/>
</dbReference>
<evidence type="ECO:0000256" key="8">
    <source>
        <dbReference type="ARBA" id="ARBA00047883"/>
    </source>
</evidence>
<evidence type="ECO:0000256" key="9">
    <source>
        <dbReference type="RuleBase" id="RU003826"/>
    </source>
</evidence>
<protein>
    <recommendedName>
        <fullName evidence="9">Thiamine-phosphate synthase</fullName>
        <ecNumber evidence="9">2.5.1.3</ecNumber>
    </recommendedName>
    <alternativeName>
        <fullName evidence="9">Thiamine-phosphate pyrophosphorylase</fullName>
    </alternativeName>
</protein>
<comment type="catalytic activity">
    <reaction evidence="7 9">
        <text>2-(2-carboxy-4-methylthiazol-5-yl)ethyl phosphate + 4-amino-2-methyl-5-(diphosphooxymethyl)pyrimidine + 2 H(+) = thiamine phosphate + CO2 + diphosphate</text>
        <dbReference type="Rhea" id="RHEA:47848"/>
        <dbReference type="ChEBI" id="CHEBI:15378"/>
        <dbReference type="ChEBI" id="CHEBI:16526"/>
        <dbReference type="ChEBI" id="CHEBI:33019"/>
        <dbReference type="ChEBI" id="CHEBI:37575"/>
        <dbReference type="ChEBI" id="CHEBI:57841"/>
        <dbReference type="ChEBI" id="CHEBI:62890"/>
        <dbReference type="EC" id="2.5.1.3"/>
    </reaction>
</comment>
<dbReference type="FunFam" id="3.20.20.70:FF:000096">
    <property type="entry name" value="Thiamine-phosphate synthase"/>
    <property type="match status" value="1"/>
</dbReference>
<dbReference type="InterPro" id="IPR034291">
    <property type="entry name" value="TMP_synthase"/>
</dbReference>
<evidence type="ECO:0000313" key="13">
    <source>
        <dbReference type="Proteomes" id="UP000229307"/>
    </source>
</evidence>
<dbReference type="GO" id="GO:0009228">
    <property type="term" value="P:thiamine biosynthetic process"/>
    <property type="evidence" value="ECO:0007669"/>
    <property type="project" value="UniProtKB-KW"/>
</dbReference>
<evidence type="ECO:0000256" key="3">
    <source>
        <dbReference type="ARBA" id="ARBA00022723"/>
    </source>
</evidence>
<accession>A0A2M7SEU1</accession>
<comment type="caution">
    <text evidence="12">The sequence shown here is derived from an EMBL/GenBank/DDBJ whole genome shotgun (WGS) entry which is preliminary data.</text>
</comment>
<evidence type="ECO:0000256" key="4">
    <source>
        <dbReference type="ARBA" id="ARBA00022842"/>
    </source>
</evidence>
<dbReference type="InterPro" id="IPR036206">
    <property type="entry name" value="ThiamineP_synth_sf"/>
</dbReference>
<dbReference type="HAMAP" id="MF_00097">
    <property type="entry name" value="TMP_synthase"/>
    <property type="match status" value="1"/>
</dbReference>
<dbReference type="GO" id="GO:0046872">
    <property type="term" value="F:metal ion binding"/>
    <property type="evidence" value="ECO:0007669"/>
    <property type="project" value="UniProtKB-KW"/>
</dbReference>
<name>A0A2M7SEU1_9BACT</name>
<evidence type="ECO:0000256" key="10">
    <source>
        <dbReference type="RuleBase" id="RU004253"/>
    </source>
</evidence>
<dbReference type="SUPFAM" id="SSF51391">
    <property type="entry name" value="Thiamin phosphate synthase"/>
    <property type="match status" value="1"/>
</dbReference>
<comment type="pathway">
    <text evidence="1 10">Cofactor biosynthesis; thiamine diphosphate biosynthesis; thiamine phosphate from 4-amino-2-methyl-5-diphosphomethylpyrimidine and 4-methyl-5-(2-phosphoethyl)-thiazole: step 1/1.</text>
</comment>
<keyword evidence="2 9" id="KW-0808">Transferase</keyword>
<dbReference type="InterPro" id="IPR013785">
    <property type="entry name" value="Aldolase_TIM"/>
</dbReference>
<gene>
    <name evidence="12" type="primary">thiE</name>
    <name evidence="12" type="ORF">COY52_01715</name>
</gene>
<feature type="non-terminal residue" evidence="12">
    <location>
        <position position="1"/>
    </location>
</feature>
<dbReference type="EC" id="2.5.1.3" evidence="9"/>
<dbReference type="GO" id="GO:0009229">
    <property type="term" value="P:thiamine diphosphate biosynthetic process"/>
    <property type="evidence" value="ECO:0007669"/>
    <property type="project" value="UniProtKB-UniPathway"/>
</dbReference>
<dbReference type="InterPro" id="IPR022998">
    <property type="entry name" value="ThiamineP_synth_TenI"/>
</dbReference>
<dbReference type="GO" id="GO:0005737">
    <property type="term" value="C:cytoplasm"/>
    <property type="evidence" value="ECO:0007669"/>
    <property type="project" value="TreeGrafter"/>
</dbReference>
<evidence type="ECO:0000259" key="11">
    <source>
        <dbReference type="Pfam" id="PF02581"/>
    </source>
</evidence>
<evidence type="ECO:0000256" key="6">
    <source>
        <dbReference type="ARBA" id="ARBA00047334"/>
    </source>
</evidence>
<evidence type="ECO:0000256" key="1">
    <source>
        <dbReference type="ARBA" id="ARBA00005165"/>
    </source>
</evidence>
<dbReference type="PANTHER" id="PTHR20857">
    <property type="entry name" value="THIAMINE-PHOSPHATE PYROPHOSPHORYLASE"/>
    <property type="match status" value="1"/>
</dbReference>
<comment type="similarity">
    <text evidence="9">Belongs to the thiamine-phosphate synthase family.</text>
</comment>
<sequence>KGYYFITDRGLSRQGNARDVSDALDCGVTVAQYRDKDLGMKEMYKEALALKSICRRSKALFLINDRVEVAAACDADGVHIGQEDMVYGEARKMLGKNKIIGVTAHNIEEAVNAQEAGADYVGVSPIFSTATKPDAGKPAGIKLIEAVKRAVRIPVIAIGGINLSNAAEVVRAGADGLCAISAVVASDNVKAEILKFQKLFE</sequence>
<feature type="domain" description="Thiamine phosphate synthase/TenI" evidence="11">
    <location>
        <begin position="4"/>
        <end position="183"/>
    </location>
</feature>
<evidence type="ECO:0000256" key="5">
    <source>
        <dbReference type="ARBA" id="ARBA00022977"/>
    </source>
</evidence>
<dbReference type="EMBL" id="PFMR01000051">
    <property type="protein sequence ID" value="PIZ18009.1"/>
    <property type="molecule type" value="Genomic_DNA"/>
</dbReference>
<keyword evidence="3" id="KW-0479">Metal-binding</keyword>
<dbReference type="GO" id="GO:0004789">
    <property type="term" value="F:thiamine-phosphate diphosphorylase activity"/>
    <property type="evidence" value="ECO:0007669"/>
    <property type="project" value="UniProtKB-EC"/>
</dbReference>
<dbReference type="Proteomes" id="UP000229307">
    <property type="component" value="Unassembled WGS sequence"/>
</dbReference>
<comment type="catalytic activity">
    <reaction evidence="6 9">
        <text>4-methyl-5-(2-phosphooxyethyl)-thiazole + 4-amino-2-methyl-5-(diphosphooxymethyl)pyrimidine + H(+) = thiamine phosphate + diphosphate</text>
        <dbReference type="Rhea" id="RHEA:22328"/>
        <dbReference type="ChEBI" id="CHEBI:15378"/>
        <dbReference type="ChEBI" id="CHEBI:33019"/>
        <dbReference type="ChEBI" id="CHEBI:37575"/>
        <dbReference type="ChEBI" id="CHEBI:57841"/>
        <dbReference type="ChEBI" id="CHEBI:58296"/>
        <dbReference type="EC" id="2.5.1.3"/>
    </reaction>
</comment>
<dbReference type="CDD" id="cd00564">
    <property type="entry name" value="TMP_TenI"/>
    <property type="match status" value="1"/>
</dbReference>
<dbReference type="Gene3D" id="3.20.20.70">
    <property type="entry name" value="Aldolase class I"/>
    <property type="match status" value="1"/>
</dbReference>
<keyword evidence="4" id="KW-0460">Magnesium</keyword>
<keyword evidence="5 9" id="KW-0784">Thiamine biosynthesis</keyword>
<dbReference type="NCBIfam" id="TIGR00693">
    <property type="entry name" value="thiE"/>
    <property type="match status" value="1"/>
</dbReference>
<evidence type="ECO:0000256" key="2">
    <source>
        <dbReference type="ARBA" id="ARBA00022679"/>
    </source>
</evidence>
<evidence type="ECO:0000256" key="7">
    <source>
        <dbReference type="ARBA" id="ARBA00047851"/>
    </source>
</evidence>
<dbReference type="PANTHER" id="PTHR20857:SF23">
    <property type="entry name" value="THIAMINE BIOSYNTHETIC BIFUNCTIONAL ENZYME"/>
    <property type="match status" value="1"/>
</dbReference>
<dbReference type="AlphaFoldDB" id="A0A2M7SEU1"/>